<dbReference type="SUPFAM" id="SSF56601">
    <property type="entry name" value="beta-lactamase/transpeptidase-like"/>
    <property type="match status" value="1"/>
</dbReference>
<sequence length="507" mass="58526">MKNLHLILFLFFYTQTNAQVKDLHGSPDETYFANNDLGKHFNKLTNLIDQYAENEIKKGNINSIALAIYKNGEIFHNYYGEIDKNNQNKPNDNTLYEIASISKVFVGSLAAKAVLEKRIKLDDDISKYMLETYPNLEYQGTPITIKNLLTHTLGFKTKIPEKLAEVNKKTTEGYYENRPFDYNMSTFLEELKTVELDKKPGTVYDYNSIGSELMSYILEQVYHKTYKDLLQDFLNELDMKNTYLQNYQEHKKYLANSYTSSGELAPLDKNPLLGGGYGIITTLPDLIKLMKFQLESDNPLIKESTKILFEDDEDNVMGYLWQDMGFGKEEGFYYSKTGDANGVRSGILISPDSKYGQIVIINNKSNLAINDWEILFNKIETDLIKYPKLNLQSVLKSQFITNPQLAKKSFDVLSKKEDIYFNTNLQFTLNSLGYDLLYNDKEVDKAIKLFEFATKEYPKNANLFDSLGEAYFVNKDYKKAILNYKKSLKLNPNNENAKKQISEINKF</sequence>
<dbReference type="PANTHER" id="PTHR22935:SF95">
    <property type="entry name" value="BETA-LACTAMASE-LIKE 1-RELATED"/>
    <property type="match status" value="1"/>
</dbReference>
<dbReference type="Gene3D" id="1.25.40.10">
    <property type="entry name" value="Tetratricopeptide repeat domain"/>
    <property type="match status" value="1"/>
</dbReference>
<dbReference type="SUPFAM" id="SSF48452">
    <property type="entry name" value="TPR-like"/>
    <property type="match status" value="1"/>
</dbReference>
<gene>
    <name evidence="4" type="ORF">GCM10010984_25660</name>
    <name evidence="5" type="ORF">SAMN05443634_101112</name>
</gene>
<feature type="repeat" description="TPR" evidence="2">
    <location>
        <begin position="461"/>
        <end position="494"/>
    </location>
</feature>
<evidence type="ECO:0000256" key="2">
    <source>
        <dbReference type="PROSITE-ProRule" id="PRU00339"/>
    </source>
</evidence>
<dbReference type="Pfam" id="PF00144">
    <property type="entry name" value="Beta-lactamase"/>
    <property type="match status" value="1"/>
</dbReference>
<dbReference type="OrthoDB" id="9793489at2"/>
<dbReference type="STRING" id="1434701.SAMN05443634_101112"/>
<reference evidence="7" key="4">
    <citation type="journal article" date="2019" name="Int. J. Syst. Evol. Microbiol.">
        <title>The Global Catalogue of Microorganisms (GCM) 10K type strain sequencing project: providing services to taxonomists for standard genome sequencing and annotation.</title>
        <authorList>
            <consortium name="The Broad Institute Genomics Platform"/>
            <consortium name="The Broad Institute Genome Sequencing Center for Infectious Disease"/>
            <person name="Wu L."/>
            <person name="Ma J."/>
        </authorList>
    </citation>
    <scope>NUCLEOTIDE SEQUENCE [LARGE SCALE GENOMIC DNA]</scope>
    <source>
        <strain evidence="7">CGMCC 1.12707</strain>
    </source>
</reference>
<accession>A0A1M6ST80</accession>
<dbReference type="InterPro" id="IPR001466">
    <property type="entry name" value="Beta-lactam-related"/>
</dbReference>
<dbReference type="Gene3D" id="3.40.710.10">
    <property type="entry name" value="DD-peptidase/beta-lactamase superfamily"/>
    <property type="match status" value="1"/>
</dbReference>
<dbReference type="InterPro" id="IPR012338">
    <property type="entry name" value="Beta-lactam/transpept-like"/>
</dbReference>
<reference evidence="4" key="5">
    <citation type="submission" date="2024-05" db="EMBL/GenBank/DDBJ databases">
        <authorList>
            <person name="Sun Q."/>
            <person name="Zhou Y."/>
        </authorList>
    </citation>
    <scope>NUCLEOTIDE SEQUENCE</scope>
    <source>
        <strain evidence="4">CGMCC 1.12707</strain>
    </source>
</reference>
<dbReference type="AlphaFoldDB" id="A0A1M6ST80"/>
<evidence type="ECO:0000256" key="1">
    <source>
        <dbReference type="ARBA" id="ARBA00038473"/>
    </source>
</evidence>
<evidence type="ECO:0000313" key="6">
    <source>
        <dbReference type="Proteomes" id="UP000184120"/>
    </source>
</evidence>
<dbReference type="Pfam" id="PF00515">
    <property type="entry name" value="TPR_1"/>
    <property type="match status" value="1"/>
</dbReference>
<keyword evidence="2" id="KW-0802">TPR repeat</keyword>
<dbReference type="PANTHER" id="PTHR22935">
    <property type="entry name" value="PENICILLIN-BINDING PROTEIN"/>
    <property type="match status" value="1"/>
</dbReference>
<dbReference type="PROSITE" id="PS50005">
    <property type="entry name" value="TPR"/>
    <property type="match status" value="1"/>
</dbReference>
<dbReference type="PROSITE" id="PS50293">
    <property type="entry name" value="TPR_REGION"/>
    <property type="match status" value="1"/>
</dbReference>
<evidence type="ECO:0000313" key="7">
    <source>
        <dbReference type="Proteomes" id="UP000650994"/>
    </source>
</evidence>
<dbReference type="InterPro" id="IPR011990">
    <property type="entry name" value="TPR-like_helical_dom_sf"/>
</dbReference>
<dbReference type="EMBL" id="FRBH01000001">
    <property type="protein sequence ID" value="SHK47840.1"/>
    <property type="molecule type" value="Genomic_DNA"/>
</dbReference>
<proteinExistence type="inferred from homology"/>
<evidence type="ECO:0000313" key="5">
    <source>
        <dbReference type="EMBL" id="SHK47840.1"/>
    </source>
</evidence>
<evidence type="ECO:0000313" key="4">
    <source>
        <dbReference type="EMBL" id="GGF07265.1"/>
    </source>
</evidence>
<dbReference type="Proteomes" id="UP000650994">
    <property type="component" value="Unassembled WGS sequence"/>
</dbReference>
<dbReference type="Proteomes" id="UP000184120">
    <property type="component" value="Unassembled WGS sequence"/>
</dbReference>
<evidence type="ECO:0000259" key="3">
    <source>
        <dbReference type="Pfam" id="PF00144"/>
    </source>
</evidence>
<name>A0A1M6ST80_9FLAO</name>
<feature type="domain" description="Beta-lactamase-related" evidence="3">
    <location>
        <begin position="49"/>
        <end position="365"/>
    </location>
</feature>
<dbReference type="InterPro" id="IPR019734">
    <property type="entry name" value="TPR_rpt"/>
</dbReference>
<reference evidence="6" key="3">
    <citation type="submission" date="2016-11" db="EMBL/GenBank/DDBJ databases">
        <authorList>
            <person name="Varghese N."/>
            <person name="Submissions S."/>
        </authorList>
    </citation>
    <scope>NUCLEOTIDE SEQUENCE [LARGE SCALE GENOMIC DNA]</scope>
    <source>
        <strain evidence="6">DSM 27989</strain>
    </source>
</reference>
<protein>
    <submittedName>
        <fullName evidence="5">CubicO group peptidase, beta-lactamase class C family</fullName>
    </submittedName>
</protein>
<organism evidence="5 6">
    <name type="scientific">Chishuiella changwenlii</name>
    <dbReference type="NCBI Taxonomy" id="1434701"/>
    <lineage>
        <taxon>Bacteria</taxon>
        <taxon>Pseudomonadati</taxon>
        <taxon>Bacteroidota</taxon>
        <taxon>Flavobacteriia</taxon>
        <taxon>Flavobacteriales</taxon>
        <taxon>Weeksellaceae</taxon>
        <taxon>Chishuiella</taxon>
    </lineage>
</organism>
<comment type="similarity">
    <text evidence="1">Belongs to the beta-lactamase family.</text>
</comment>
<dbReference type="RefSeq" id="WP_083580260.1">
    <property type="nucleotide sequence ID" value="NZ_BMFL01000019.1"/>
</dbReference>
<reference evidence="4" key="1">
    <citation type="journal article" date="2014" name="Int. J. Syst. Evol. Microbiol.">
        <title>Complete genome of a new Firmicutes species belonging to the dominant human colonic microbiota ('Ruminococcus bicirculans') reveals two chromosomes and a selective capacity to utilize plant glucans.</title>
        <authorList>
            <consortium name="NISC Comparative Sequencing Program"/>
            <person name="Wegmann U."/>
            <person name="Louis P."/>
            <person name="Goesmann A."/>
            <person name="Henrissat B."/>
            <person name="Duncan S.H."/>
            <person name="Flint H.J."/>
        </authorList>
    </citation>
    <scope>NUCLEOTIDE SEQUENCE</scope>
    <source>
        <strain evidence="4">CGMCC 1.12707</strain>
    </source>
</reference>
<dbReference type="InterPro" id="IPR051478">
    <property type="entry name" value="Beta-lactamase-like_AB/R"/>
</dbReference>
<dbReference type="EMBL" id="BMFL01000019">
    <property type="protein sequence ID" value="GGF07265.1"/>
    <property type="molecule type" value="Genomic_DNA"/>
</dbReference>
<dbReference type="SMART" id="SM00028">
    <property type="entry name" value="TPR"/>
    <property type="match status" value="1"/>
</dbReference>
<keyword evidence="7" id="KW-1185">Reference proteome</keyword>
<reference evidence="5" key="2">
    <citation type="submission" date="2016-11" db="EMBL/GenBank/DDBJ databases">
        <authorList>
            <person name="Jaros S."/>
            <person name="Januszkiewicz K."/>
            <person name="Wedrychowicz H."/>
        </authorList>
    </citation>
    <scope>NUCLEOTIDE SEQUENCE [LARGE SCALE GENOMIC DNA]</scope>
    <source>
        <strain evidence="5">DSM 27989</strain>
    </source>
</reference>